<protein>
    <submittedName>
        <fullName evidence="8">Dynamin family protein</fullName>
    </submittedName>
</protein>
<dbReference type="CDD" id="cd09912">
    <property type="entry name" value="DLP_2"/>
    <property type="match status" value="2"/>
</dbReference>
<reference evidence="8 9" key="1">
    <citation type="submission" date="2019-07" db="EMBL/GenBank/DDBJ databases">
        <authorList>
            <person name="Li J."/>
        </authorList>
    </citation>
    <scope>NUCLEOTIDE SEQUENCE [LARGE SCALE GENOMIC DNA]</scope>
    <source>
        <strain evidence="8 9">TKL69</strain>
    </source>
</reference>
<dbReference type="GO" id="GO:0016020">
    <property type="term" value="C:membrane"/>
    <property type="evidence" value="ECO:0007669"/>
    <property type="project" value="UniProtKB-SubCell"/>
</dbReference>
<keyword evidence="9" id="KW-1185">Reference proteome</keyword>
<name>A0A516KFY8_9BACI</name>
<comment type="subcellular location">
    <subcellularLocation>
        <location evidence="1">Membrane</location>
    </subcellularLocation>
</comment>
<evidence type="ECO:0000256" key="3">
    <source>
        <dbReference type="ARBA" id="ARBA00022801"/>
    </source>
</evidence>
<dbReference type="GO" id="GO:0003924">
    <property type="term" value="F:GTPase activity"/>
    <property type="evidence" value="ECO:0007669"/>
    <property type="project" value="InterPro"/>
</dbReference>
<dbReference type="Pfam" id="PF00350">
    <property type="entry name" value="Dynamin_N"/>
    <property type="match status" value="2"/>
</dbReference>
<dbReference type="InterPro" id="IPR045063">
    <property type="entry name" value="Dynamin_N"/>
</dbReference>
<dbReference type="AlphaFoldDB" id="A0A516KFY8"/>
<dbReference type="SUPFAM" id="SSF52540">
    <property type="entry name" value="P-loop containing nucleoside triphosphate hydrolases"/>
    <property type="match status" value="2"/>
</dbReference>
<dbReference type="PANTHER" id="PTHR10465">
    <property type="entry name" value="TRANSMEMBRANE GTPASE FZO1"/>
    <property type="match status" value="1"/>
</dbReference>
<evidence type="ECO:0000256" key="1">
    <source>
        <dbReference type="ARBA" id="ARBA00004370"/>
    </source>
</evidence>
<keyword evidence="3" id="KW-0378">Hydrolase</keyword>
<evidence type="ECO:0000256" key="6">
    <source>
        <dbReference type="SAM" id="Coils"/>
    </source>
</evidence>
<dbReference type="OrthoDB" id="5477114at2"/>
<feature type="domain" description="Dynamin N-terminal" evidence="7">
    <location>
        <begin position="47"/>
        <end position="202"/>
    </location>
</feature>
<keyword evidence="2" id="KW-0547">Nucleotide-binding</keyword>
<dbReference type="PANTHER" id="PTHR10465:SF0">
    <property type="entry name" value="SARCALUMENIN"/>
    <property type="match status" value="1"/>
</dbReference>
<dbReference type="RefSeq" id="WP_143893756.1">
    <property type="nucleotide sequence ID" value="NZ_CP041666.1"/>
</dbReference>
<feature type="coiled-coil region" evidence="6">
    <location>
        <begin position="477"/>
        <end position="521"/>
    </location>
</feature>
<evidence type="ECO:0000259" key="7">
    <source>
        <dbReference type="Pfam" id="PF00350"/>
    </source>
</evidence>
<evidence type="ECO:0000313" key="9">
    <source>
        <dbReference type="Proteomes" id="UP000315215"/>
    </source>
</evidence>
<proteinExistence type="predicted"/>
<dbReference type="CDD" id="cd00882">
    <property type="entry name" value="Ras_like_GTPase"/>
    <property type="match status" value="1"/>
</dbReference>
<dbReference type="Proteomes" id="UP000315215">
    <property type="component" value="Chromosome"/>
</dbReference>
<dbReference type="GO" id="GO:0005525">
    <property type="term" value="F:GTP binding"/>
    <property type="evidence" value="ECO:0007669"/>
    <property type="project" value="UniProtKB-KW"/>
</dbReference>
<feature type="coiled-coil region" evidence="6">
    <location>
        <begin position="248"/>
        <end position="336"/>
    </location>
</feature>
<keyword evidence="4" id="KW-0342">GTP-binding</keyword>
<evidence type="ECO:0000313" key="8">
    <source>
        <dbReference type="EMBL" id="QDP40308.1"/>
    </source>
</evidence>
<organism evidence="8 9">
    <name type="scientific">Radiobacillus deserti</name>
    <dbReference type="NCBI Taxonomy" id="2594883"/>
    <lineage>
        <taxon>Bacteria</taxon>
        <taxon>Bacillati</taxon>
        <taxon>Bacillota</taxon>
        <taxon>Bacilli</taxon>
        <taxon>Bacillales</taxon>
        <taxon>Bacillaceae</taxon>
        <taxon>Radiobacillus</taxon>
    </lineage>
</organism>
<accession>A0A516KFY8</accession>
<dbReference type="Gene3D" id="3.40.50.300">
    <property type="entry name" value="P-loop containing nucleotide triphosphate hydrolases"/>
    <property type="match status" value="2"/>
</dbReference>
<dbReference type="InterPro" id="IPR027417">
    <property type="entry name" value="P-loop_NTPase"/>
</dbReference>
<evidence type="ECO:0000256" key="2">
    <source>
        <dbReference type="ARBA" id="ARBA00022741"/>
    </source>
</evidence>
<sequence length="1201" mass="139669">MNKVGTQAITEKQLAKLYEIFNHNQDTTRLERVLDLLEKQRDMECVISFAGHFSAGKSTMINRLMGEELLPQSPIPTSANIVKIKYGKPYANVYFYKEDPIQFKEPYDMDTIKGYSKDGNLIKEIEISKQTEQLIPGVSLYDTPGIDSSRDADRIITEGSIHVVDVMFYVMDYNHVQSEVNLDFLKQMKDRQKKIYIVVNQIDKHKEKELSFNAFKESIEQTLQQWGIEVEAIFYTSLRDEKHPHNRFKQLKNTIQTIMHEKDRLIEETLQQSSRDLVDQHIQWMFEQKEDTLQELESKAKESSNLQATGKLEDELNALQAMEKEAEKELTDQIDKTLKNAYLMPFELREKAEQFLESQQRSFKVGILGSKKKTEEARQQRLQDFYDNLLEQIESKVQWKLRDKFLEAMKAYQLEQTGLEEHIQSFHATIQKNTLVDLIKPGANLNGEYLLVYTDDVSQFIKSKYKQVANSLRDELVAELRARNEEKAKQLEVILRQSQQRDDHLEQLHHIREDIHQLEENLLHVLTDEVLHLEPVDIISKRLAERVPRFRSPQEMKEQEVEQKEIVHEEKTVLERERSSYSVDMIQSRLRKSIELLEGVSGFQTIKDDLSNKGKRLKNRHFTVALFGAFSAGKSSFANAVLGEHVLPVSPNPTTAAINKISPPDSKHPHGTITVQLKNEKALLLDIEQMLQLEQSLFSSLSEYVRKGINGIQSITERELTERQRHFLQAICDGYERNQAHLGKQITIDLKSFSSYVSEESIACYVSWMELFYECDLTRKGITLVDTPGADSVNARHTDVSFEYIKNADAILFVTYYNHPFSRADKDFLTQLGRVKDAFSLDKMFFIINASDLAQNEAELNMVTTYMDEQLRQFGITNPKLYPLSSYFALQAKKKSEEEAGFSSFEEEFYAFIEEDLVEMLIQSSLFDIKRARTTLATYLEDASLSNEEKETKLKQYDTEKVTILKNVENLNSSSYQKEIQQKLEKQLYYVQQRIFIEFNQKFKEEFNPSVIKGSGSEARIGLELSLEALLSRLKYELDQEVRAVSIRMERFGNDKLKELYNQLEVLSAKVNEHVSFASFEYRTWEAPPFQNPLQDVNKQTFQSALQLFKNAKSFFEKNEKEKMKEALEVQLRPYVSQFLKEVESTFWKHLEQEWMQAEVSMKEKAKASVKEFYAGYQAALSQSVDIHGLQARLEQMNTLI</sequence>
<keyword evidence="5" id="KW-0472">Membrane</keyword>
<keyword evidence="6" id="KW-0175">Coiled coil</keyword>
<dbReference type="InterPro" id="IPR027094">
    <property type="entry name" value="Mitofusin_fam"/>
</dbReference>
<dbReference type="KEGG" id="aqt:FN924_09050"/>
<gene>
    <name evidence="8" type="ORF">FN924_09050</name>
</gene>
<dbReference type="EMBL" id="CP041666">
    <property type="protein sequence ID" value="QDP40308.1"/>
    <property type="molecule type" value="Genomic_DNA"/>
</dbReference>
<evidence type="ECO:0000256" key="5">
    <source>
        <dbReference type="ARBA" id="ARBA00023136"/>
    </source>
</evidence>
<feature type="domain" description="Dynamin N-terminal" evidence="7">
    <location>
        <begin position="624"/>
        <end position="849"/>
    </location>
</feature>
<evidence type="ECO:0000256" key="4">
    <source>
        <dbReference type="ARBA" id="ARBA00023134"/>
    </source>
</evidence>